<dbReference type="AlphaFoldDB" id="A0A7J7E978"/>
<organism evidence="1 2">
    <name type="scientific">Diceros bicornis minor</name>
    <name type="common">South-central black rhinoceros</name>
    <dbReference type="NCBI Taxonomy" id="77932"/>
    <lineage>
        <taxon>Eukaryota</taxon>
        <taxon>Metazoa</taxon>
        <taxon>Chordata</taxon>
        <taxon>Craniata</taxon>
        <taxon>Vertebrata</taxon>
        <taxon>Euteleostomi</taxon>
        <taxon>Mammalia</taxon>
        <taxon>Eutheria</taxon>
        <taxon>Laurasiatheria</taxon>
        <taxon>Perissodactyla</taxon>
        <taxon>Rhinocerotidae</taxon>
        <taxon>Diceros</taxon>
    </lineage>
</organism>
<keyword evidence="2" id="KW-1185">Reference proteome</keyword>
<evidence type="ECO:0000313" key="1">
    <source>
        <dbReference type="EMBL" id="KAF5912221.1"/>
    </source>
</evidence>
<evidence type="ECO:0000313" key="2">
    <source>
        <dbReference type="Proteomes" id="UP000551758"/>
    </source>
</evidence>
<gene>
    <name evidence="1" type="ORF">HPG69_013388</name>
</gene>
<name>A0A7J7E978_DICBM</name>
<dbReference type="Proteomes" id="UP000551758">
    <property type="component" value="Unassembled WGS sequence"/>
</dbReference>
<dbReference type="SUPFAM" id="SSF57667">
    <property type="entry name" value="beta-beta-alpha zinc fingers"/>
    <property type="match status" value="1"/>
</dbReference>
<reference evidence="1 2" key="1">
    <citation type="journal article" date="2020" name="Mol. Biol. Evol.">
        <title>Interspecific Gene Flow and the Evolution of Specialization in Black and White Rhinoceros.</title>
        <authorList>
            <person name="Moodley Y."/>
            <person name="Westbury M.V."/>
            <person name="Russo I.M."/>
            <person name="Gopalakrishnan S."/>
            <person name="Rakotoarivelo A."/>
            <person name="Olsen R.A."/>
            <person name="Prost S."/>
            <person name="Tunstall T."/>
            <person name="Ryder O.A."/>
            <person name="Dalen L."/>
            <person name="Bruford M.W."/>
        </authorList>
    </citation>
    <scope>NUCLEOTIDE SEQUENCE [LARGE SCALE GENOMIC DNA]</scope>
    <source>
        <strain evidence="1">SBR-YM</strain>
        <tissue evidence="1">Skin</tissue>
    </source>
</reference>
<dbReference type="Gene3D" id="3.30.160.60">
    <property type="entry name" value="Classic Zinc Finger"/>
    <property type="match status" value="1"/>
</dbReference>
<accession>A0A7J7E978</accession>
<proteinExistence type="predicted"/>
<protein>
    <submittedName>
        <fullName evidence="1">Uncharacterized protein</fullName>
    </submittedName>
</protein>
<dbReference type="EMBL" id="JACDTQ010003853">
    <property type="protein sequence ID" value="KAF5912221.1"/>
    <property type="molecule type" value="Genomic_DNA"/>
</dbReference>
<sequence length="179" mass="19638">MASASSGVATWIILANKQSGCQLTSTTRVARHGIILTTPEPSQTTTVTAPELIFEQDCQSCLPVENNGNQTATVLFIPAKSQAKNPAVLPTHKRLTCCYSPQLQPAHYPPLISHCGCILSVLALQSQVQIKLILKKAFLLALEEKPFKYDFCNVHCTMKGNLTMHSRIKNSRNNFKCAL</sequence>
<comment type="caution">
    <text evidence="1">The sequence shown here is derived from an EMBL/GenBank/DDBJ whole genome shotgun (WGS) entry which is preliminary data.</text>
</comment>
<dbReference type="InterPro" id="IPR036236">
    <property type="entry name" value="Znf_C2H2_sf"/>
</dbReference>